<comment type="caution">
    <text evidence="3">The sequence shown here is derived from an EMBL/GenBank/DDBJ whole genome shotgun (WGS) entry which is preliminary data.</text>
</comment>
<keyword evidence="4" id="KW-1185">Reference proteome</keyword>
<evidence type="ECO:0000256" key="2">
    <source>
        <dbReference type="PROSITE-ProRule" id="PRU00708"/>
    </source>
</evidence>
<sequence>MICAYCEEGNLEKAIKLWNDMKSNGLLPNSFTCNTLIGGLCKAGEADKGMVLLNEMGLLDFAQTRLLIEYCLMLVLKVVRYYYYNAIINGYCKSSHVNKAFSSYSEMMAKGVSPNVATYNTLLGGLSTASLMHKTKNLVDEMSSFLRPVPIMCLFLILRSGENGSSFRTTERDANERVVANSSTYDILISGWCKLSNREVRRSSKLSYQGEAKKMLREMNEKGFAPSESTVVSISDALAKPGKKGEARRRRGYYDLDDDDTTASAIFKERGVKENEEAELTEKDAFEELKEFAAAIYEWEGKS</sequence>
<dbReference type="Pfam" id="PF13041">
    <property type="entry name" value="PPR_2"/>
    <property type="match status" value="2"/>
</dbReference>
<feature type="repeat" description="PPR" evidence="2">
    <location>
        <begin position="1"/>
        <end position="28"/>
    </location>
</feature>
<proteinExistence type="predicted"/>
<feature type="repeat" description="PPR" evidence="2">
    <location>
        <begin position="80"/>
        <end position="114"/>
    </location>
</feature>
<evidence type="ECO:0000256" key="1">
    <source>
        <dbReference type="ARBA" id="ARBA00022737"/>
    </source>
</evidence>
<dbReference type="PANTHER" id="PTHR47942">
    <property type="entry name" value="TETRATRICOPEPTIDE REPEAT (TPR)-LIKE SUPERFAMILY PROTEIN-RELATED"/>
    <property type="match status" value="1"/>
</dbReference>
<evidence type="ECO:0000313" key="3">
    <source>
        <dbReference type="EMBL" id="KAF6138709.1"/>
    </source>
</evidence>
<dbReference type="PROSITE" id="PS51375">
    <property type="entry name" value="PPR"/>
    <property type="match status" value="3"/>
</dbReference>
<dbReference type="InterPro" id="IPR002885">
    <property type="entry name" value="PPR_rpt"/>
</dbReference>
<dbReference type="InterPro" id="IPR051222">
    <property type="entry name" value="PPR/CCM1_RNA-binding"/>
</dbReference>
<feature type="repeat" description="PPR" evidence="2">
    <location>
        <begin position="29"/>
        <end position="63"/>
    </location>
</feature>
<protein>
    <recommendedName>
        <fullName evidence="5">Pentatricopeptide repeat-containing protein</fullName>
    </recommendedName>
</protein>
<dbReference type="OrthoDB" id="185373at2759"/>
<organism evidence="3 4">
    <name type="scientific">Kingdonia uniflora</name>
    <dbReference type="NCBI Taxonomy" id="39325"/>
    <lineage>
        <taxon>Eukaryota</taxon>
        <taxon>Viridiplantae</taxon>
        <taxon>Streptophyta</taxon>
        <taxon>Embryophyta</taxon>
        <taxon>Tracheophyta</taxon>
        <taxon>Spermatophyta</taxon>
        <taxon>Magnoliopsida</taxon>
        <taxon>Ranunculales</taxon>
        <taxon>Circaeasteraceae</taxon>
        <taxon>Kingdonia</taxon>
    </lineage>
</organism>
<feature type="non-terminal residue" evidence="3">
    <location>
        <position position="1"/>
    </location>
</feature>
<reference evidence="3 4" key="1">
    <citation type="journal article" date="2020" name="IScience">
        <title>Genome Sequencing of the Endangered Kingdonia uniflora (Circaeasteraceae, Ranunculales) Reveals Potential Mechanisms of Evolutionary Specialization.</title>
        <authorList>
            <person name="Sun Y."/>
            <person name="Deng T."/>
            <person name="Zhang A."/>
            <person name="Moore M.J."/>
            <person name="Landis J.B."/>
            <person name="Lin N."/>
            <person name="Zhang H."/>
            <person name="Zhang X."/>
            <person name="Huang J."/>
            <person name="Zhang X."/>
            <person name="Sun H."/>
            <person name="Wang H."/>
        </authorList>
    </citation>
    <scope>NUCLEOTIDE SEQUENCE [LARGE SCALE GENOMIC DNA]</scope>
    <source>
        <strain evidence="3">TB1705</strain>
        <tissue evidence="3">Leaf</tissue>
    </source>
</reference>
<dbReference type="PANTHER" id="PTHR47942:SF16">
    <property type="entry name" value="PENTATRICOPEPTIDE REPEAT DOMAIN CONTAINING PROTEIN-RELATED"/>
    <property type="match status" value="1"/>
</dbReference>
<accession>A0A7J7L819</accession>
<dbReference type="InterPro" id="IPR011990">
    <property type="entry name" value="TPR-like_helical_dom_sf"/>
</dbReference>
<gene>
    <name evidence="3" type="ORF">GIB67_001949</name>
</gene>
<name>A0A7J7L819_9MAGN</name>
<dbReference type="EMBL" id="JACGCM010002556">
    <property type="protein sequence ID" value="KAF6138709.1"/>
    <property type="molecule type" value="Genomic_DNA"/>
</dbReference>
<evidence type="ECO:0000313" key="4">
    <source>
        <dbReference type="Proteomes" id="UP000541444"/>
    </source>
</evidence>
<keyword evidence="1" id="KW-0677">Repeat</keyword>
<evidence type="ECO:0008006" key="5">
    <source>
        <dbReference type="Google" id="ProtNLM"/>
    </source>
</evidence>
<dbReference type="Gene3D" id="1.25.40.10">
    <property type="entry name" value="Tetratricopeptide repeat domain"/>
    <property type="match status" value="3"/>
</dbReference>
<dbReference type="Proteomes" id="UP000541444">
    <property type="component" value="Unassembled WGS sequence"/>
</dbReference>
<dbReference type="AlphaFoldDB" id="A0A7J7L819"/>
<dbReference type="NCBIfam" id="TIGR00756">
    <property type="entry name" value="PPR"/>
    <property type="match status" value="3"/>
</dbReference>